<reference evidence="1 2" key="1">
    <citation type="submission" date="2016-05" db="EMBL/GenBank/DDBJ databases">
        <title>Genomic and physiological characterization of Planctopirus sp. isolated from fresh water lake.</title>
        <authorList>
            <person name="Subhash Y."/>
            <person name="Ramana C."/>
        </authorList>
    </citation>
    <scope>NUCLEOTIDE SEQUENCE [LARGE SCALE GENOMIC DNA]</scope>
    <source>
        <strain evidence="1 2">JC280</strain>
    </source>
</reference>
<gene>
    <name evidence="1" type="ORF">A6X21_21485</name>
</gene>
<dbReference type="EMBL" id="LYDR01000071">
    <property type="protein sequence ID" value="ODA32089.1"/>
    <property type="molecule type" value="Genomic_DNA"/>
</dbReference>
<accession>A0A1C3EFV1</accession>
<keyword evidence="2" id="KW-1185">Reference proteome</keyword>
<dbReference type="AlphaFoldDB" id="A0A1C3EFV1"/>
<proteinExistence type="predicted"/>
<dbReference type="STRING" id="1841610.A6X21_21485"/>
<sequence>MKVRNLCRSRQKFQSLQVRIVVEGMRNSLDGLTGIWLMIIEYILPLRLIHRPDSRFHDLCEMASTLSNTASTSLNGRLCRYRKGMFRR</sequence>
<name>A0A1C3EFV1_9PLAN</name>
<evidence type="ECO:0000313" key="1">
    <source>
        <dbReference type="EMBL" id="ODA32089.1"/>
    </source>
</evidence>
<comment type="caution">
    <text evidence="1">The sequence shown here is derived from an EMBL/GenBank/DDBJ whole genome shotgun (WGS) entry which is preliminary data.</text>
</comment>
<evidence type="ECO:0000313" key="2">
    <source>
        <dbReference type="Proteomes" id="UP000094828"/>
    </source>
</evidence>
<dbReference type="Proteomes" id="UP000094828">
    <property type="component" value="Unassembled WGS sequence"/>
</dbReference>
<organism evidence="1 2">
    <name type="scientific">Planctopirus hydrillae</name>
    <dbReference type="NCBI Taxonomy" id="1841610"/>
    <lineage>
        <taxon>Bacteria</taxon>
        <taxon>Pseudomonadati</taxon>
        <taxon>Planctomycetota</taxon>
        <taxon>Planctomycetia</taxon>
        <taxon>Planctomycetales</taxon>
        <taxon>Planctomycetaceae</taxon>
        <taxon>Planctopirus</taxon>
    </lineage>
</organism>
<protein>
    <submittedName>
        <fullName evidence="1">Uncharacterized protein</fullName>
    </submittedName>
</protein>